<dbReference type="AlphaFoldDB" id="A0A173Z6L8"/>
<dbReference type="Proteomes" id="UP000095544">
    <property type="component" value="Unassembled WGS sequence"/>
</dbReference>
<organism evidence="1 2">
    <name type="scientific">Faecalicatena contorta</name>
    <dbReference type="NCBI Taxonomy" id="39482"/>
    <lineage>
        <taxon>Bacteria</taxon>
        <taxon>Bacillati</taxon>
        <taxon>Bacillota</taxon>
        <taxon>Clostridia</taxon>
        <taxon>Lachnospirales</taxon>
        <taxon>Lachnospiraceae</taxon>
        <taxon>Faecalicatena</taxon>
    </lineage>
</organism>
<reference evidence="1 2" key="1">
    <citation type="submission" date="2015-09" db="EMBL/GenBank/DDBJ databases">
        <authorList>
            <consortium name="Pathogen Informatics"/>
        </authorList>
    </citation>
    <scope>NUCLEOTIDE SEQUENCE [LARGE SCALE GENOMIC DNA]</scope>
    <source>
        <strain evidence="1 2">2789STDY5834876</strain>
    </source>
</reference>
<accession>A0A173Z6L8</accession>
<dbReference type="STRING" id="39482.ERS852491_00301"/>
<dbReference type="GeneID" id="75051351"/>
<evidence type="ECO:0000313" key="1">
    <source>
        <dbReference type="EMBL" id="CUN71136.1"/>
    </source>
</evidence>
<dbReference type="OrthoDB" id="9785884at2"/>
<proteinExistence type="predicted"/>
<dbReference type="EMBL" id="CYZU01000002">
    <property type="protein sequence ID" value="CUN71136.1"/>
    <property type="molecule type" value="Genomic_DNA"/>
</dbReference>
<gene>
    <name evidence="1" type="ORF">ERS852491_00301</name>
</gene>
<dbReference type="RefSeq" id="WP_018595892.1">
    <property type="nucleotide sequence ID" value="NZ_CYZU01000002.1"/>
</dbReference>
<protein>
    <submittedName>
        <fullName evidence="1">Uncharacterized protein</fullName>
    </submittedName>
</protein>
<name>A0A173Z6L8_9FIRM</name>
<sequence>MGKQQKQLLSKEVLDQITEHAAKVAMETYNKQKDREEKEKFDRRLNNTRLLLEHYRDFSDYGDKAIYRIYEELDEDVIDIIEMMEGRRTDKDSRVESIEKGVMRTRAIMNHVNAMLEVYKKSCEDSPYPEDRRRYRVVEGLYLKKVPESVQDIAESEGIVERTVYKDVTAACKRLTALIFGIDGFQR</sequence>
<evidence type="ECO:0000313" key="2">
    <source>
        <dbReference type="Proteomes" id="UP000095544"/>
    </source>
</evidence>